<sequence length="355" mass="40870">MFKIPTYDELENKEKEQDEKRSEFKQNLFQKRKLINLNDTRDNFNPEKEEQSEKIEESVKKICVSQPTLKPCSSKNQEDEDDELLAAFICQNKEIIEKPVLTSKPDDVFKKPDVPTLKPTITLKPSSSTVSSSSFGGGSLIVNAKQRGNPVLKHIRNVQWRFSDTLVPDYCMSRSSCAFYLSMKYHLLNPTYIHQRIRELGKAYDLRVLLTFVDVKEPRHCIKELEKICIYSNFTMILCWTPEEVGRYLETYKAYEFKSADIIMEKSTNQIEVGSNTKGQNSSDTNFINNLTDFLCQIKSINKTDASTLRQTFGSVKELSKATKDQLNLCPGLGPLKCNRVYDILRTPFLLPKKN</sequence>
<accession>A0A3M7QWJ5</accession>
<evidence type="ECO:0000256" key="7">
    <source>
        <dbReference type="SAM" id="MobiDB-lite"/>
    </source>
</evidence>
<evidence type="ECO:0000256" key="5">
    <source>
        <dbReference type="ARBA" id="ARBA00023204"/>
    </source>
</evidence>
<comment type="similarity">
    <text evidence="2">Belongs to the ERCC1/RAD10/SWI10 family.</text>
</comment>
<dbReference type="InterPro" id="IPR011335">
    <property type="entry name" value="Restrct_endonuc-II-like"/>
</dbReference>
<dbReference type="GO" id="GO:0006312">
    <property type="term" value="P:mitotic recombination"/>
    <property type="evidence" value="ECO:0007669"/>
    <property type="project" value="TreeGrafter"/>
</dbReference>
<dbReference type="SUPFAM" id="SSF47781">
    <property type="entry name" value="RuvA domain 2-like"/>
    <property type="match status" value="1"/>
</dbReference>
<keyword evidence="5" id="KW-0234">DNA repair</keyword>
<dbReference type="FunFam" id="3.40.50.10130:FF:000001">
    <property type="entry name" value="DNA excision repair protein ERCC-1"/>
    <property type="match status" value="1"/>
</dbReference>
<dbReference type="GO" id="GO:0003684">
    <property type="term" value="F:damaged DNA binding"/>
    <property type="evidence" value="ECO:0007669"/>
    <property type="project" value="InterPro"/>
</dbReference>
<protein>
    <submittedName>
        <fullName evidence="9">DNA excision repair ERCC-1</fullName>
    </submittedName>
</protein>
<evidence type="ECO:0000313" key="10">
    <source>
        <dbReference type="Proteomes" id="UP000276133"/>
    </source>
</evidence>
<dbReference type="GO" id="GO:0006302">
    <property type="term" value="P:double-strand break repair"/>
    <property type="evidence" value="ECO:0007669"/>
    <property type="project" value="UniProtKB-ARBA"/>
</dbReference>
<dbReference type="GO" id="GO:0000110">
    <property type="term" value="C:nucleotide-excision repair factor 1 complex"/>
    <property type="evidence" value="ECO:0007669"/>
    <property type="project" value="TreeGrafter"/>
</dbReference>
<dbReference type="PANTHER" id="PTHR12749:SF0">
    <property type="entry name" value="DNA EXCISION REPAIR PROTEIN ERCC-1"/>
    <property type="match status" value="1"/>
</dbReference>
<evidence type="ECO:0000259" key="8">
    <source>
        <dbReference type="Pfam" id="PF03834"/>
    </source>
</evidence>
<evidence type="ECO:0000256" key="3">
    <source>
        <dbReference type="ARBA" id="ARBA00022763"/>
    </source>
</evidence>
<feature type="region of interest" description="Disordered" evidence="7">
    <location>
        <begin position="1"/>
        <end position="23"/>
    </location>
</feature>
<evidence type="ECO:0000256" key="4">
    <source>
        <dbReference type="ARBA" id="ARBA00023125"/>
    </source>
</evidence>
<dbReference type="OrthoDB" id="10262814at2759"/>
<dbReference type="Gene3D" id="1.10.150.20">
    <property type="entry name" value="5' to 3' exonuclease, C-terminal subdomain"/>
    <property type="match status" value="1"/>
</dbReference>
<feature type="compositionally biased region" description="Basic and acidic residues" evidence="7">
    <location>
        <begin position="10"/>
        <end position="23"/>
    </location>
</feature>
<dbReference type="InterPro" id="IPR010994">
    <property type="entry name" value="RuvA_2-like"/>
</dbReference>
<comment type="caution">
    <text evidence="9">The sequence shown here is derived from an EMBL/GenBank/DDBJ whole genome shotgun (WGS) entry which is preliminary data.</text>
</comment>
<dbReference type="PANTHER" id="PTHR12749">
    <property type="entry name" value="EXCISION REPAIR CROSS-COMPLEMENTING 1 ERCC1"/>
    <property type="match status" value="1"/>
</dbReference>
<dbReference type="Pfam" id="PF03834">
    <property type="entry name" value="Rad10"/>
    <property type="match status" value="1"/>
</dbReference>
<dbReference type="STRING" id="10195.A0A3M7QWJ5"/>
<proteinExistence type="inferred from homology"/>
<reference evidence="9 10" key="1">
    <citation type="journal article" date="2018" name="Sci. Rep.">
        <title>Genomic signatures of local adaptation to the degree of environmental predictability in rotifers.</title>
        <authorList>
            <person name="Franch-Gras L."/>
            <person name="Hahn C."/>
            <person name="Garcia-Roger E.M."/>
            <person name="Carmona M.J."/>
            <person name="Serra M."/>
            <person name="Gomez A."/>
        </authorList>
    </citation>
    <scope>NUCLEOTIDE SEQUENCE [LARGE SCALE GENOMIC DNA]</scope>
    <source>
        <strain evidence="9">HYR1</strain>
    </source>
</reference>
<keyword evidence="10" id="KW-1185">Reference proteome</keyword>
<dbReference type="CDD" id="cd22325">
    <property type="entry name" value="ERCC1_C-like"/>
    <property type="match status" value="1"/>
</dbReference>
<dbReference type="GO" id="GO:0070522">
    <property type="term" value="C:ERCC4-ERCC1 complex"/>
    <property type="evidence" value="ECO:0007669"/>
    <property type="project" value="TreeGrafter"/>
</dbReference>
<dbReference type="NCBIfam" id="TIGR00597">
    <property type="entry name" value="rad10"/>
    <property type="match status" value="1"/>
</dbReference>
<dbReference type="Gene3D" id="3.40.50.10130">
    <property type="match status" value="1"/>
</dbReference>
<dbReference type="AlphaFoldDB" id="A0A3M7QWJ5"/>
<dbReference type="EMBL" id="REGN01004895">
    <property type="protein sequence ID" value="RNA15740.1"/>
    <property type="molecule type" value="Genomic_DNA"/>
</dbReference>
<evidence type="ECO:0000256" key="2">
    <source>
        <dbReference type="ARBA" id="ARBA00008283"/>
    </source>
</evidence>
<dbReference type="InterPro" id="IPR004579">
    <property type="entry name" value="ERCC1/RAD10/SWI10"/>
</dbReference>
<keyword evidence="4" id="KW-0238">DNA-binding</keyword>
<dbReference type="SUPFAM" id="SSF52980">
    <property type="entry name" value="Restriction endonuclease-like"/>
    <property type="match status" value="1"/>
</dbReference>
<evidence type="ECO:0000256" key="1">
    <source>
        <dbReference type="ARBA" id="ARBA00004123"/>
    </source>
</evidence>
<dbReference type="GO" id="GO:0003697">
    <property type="term" value="F:single-stranded DNA binding"/>
    <property type="evidence" value="ECO:0007669"/>
    <property type="project" value="TreeGrafter"/>
</dbReference>
<dbReference type="GO" id="GO:0070914">
    <property type="term" value="P:UV-damage excision repair"/>
    <property type="evidence" value="ECO:0007669"/>
    <property type="project" value="TreeGrafter"/>
</dbReference>
<feature type="domain" description="ERCC1-like central" evidence="8">
    <location>
        <begin position="140"/>
        <end position="253"/>
    </location>
</feature>
<keyword evidence="3" id="KW-0227">DNA damage</keyword>
<keyword evidence="6" id="KW-0539">Nucleus</keyword>
<dbReference type="InterPro" id="IPR047260">
    <property type="entry name" value="ERCC1-like_central_dom"/>
</dbReference>
<dbReference type="Proteomes" id="UP000276133">
    <property type="component" value="Unassembled WGS sequence"/>
</dbReference>
<organism evidence="9 10">
    <name type="scientific">Brachionus plicatilis</name>
    <name type="common">Marine rotifer</name>
    <name type="synonym">Brachionus muelleri</name>
    <dbReference type="NCBI Taxonomy" id="10195"/>
    <lineage>
        <taxon>Eukaryota</taxon>
        <taxon>Metazoa</taxon>
        <taxon>Spiralia</taxon>
        <taxon>Gnathifera</taxon>
        <taxon>Rotifera</taxon>
        <taxon>Eurotatoria</taxon>
        <taxon>Monogononta</taxon>
        <taxon>Pseudotrocha</taxon>
        <taxon>Ploima</taxon>
        <taxon>Brachionidae</taxon>
        <taxon>Brachionus</taxon>
    </lineage>
</organism>
<evidence type="ECO:0000256" key="6">
    <source>
        <dbReference type="ARBA" id="ARBA00023242"/>
    </source>
</evidence>
<name>A0A3M7QWJ5_BRAPC</name>
<gene>
    <name evidence="9" type="ORF">BpHYR1_033501</name>
</gene>
<comment type="subcellular location">
    <subcellularLocation>
        <location evidence="1">Nucleus</location>
    </subcellularLocation>
</comment>
<evidence type="ECO:0000313" key="9">
    <source>
        <dbReference type="EMBL" id="RNA15740.1"/>
    </source>
</evidence>